<keyword evidence="6" id="KW-0969">Cilium</keyword>
<dbReference type="Pfam" id="PF04347">
    <property type="entry name" value="FliO"/>
    <property type="match status" value="1"/>
</dbReference>
<keyword evidence="4" id="KW-1133">Transmembrane helix</keyword>
<evidence type="ECO:0000256" key="3">
    <source>
        <dbReference type="ARBA" id="ARBA00022692"/>
    </source>
</evidence>
<sequence length="107" mass="11926">MDRDFVLALIRLLIFFPLVLAGAYLTVKYGLGRLNPYSASTGPLQIVARLPVSPKSFLLVVRCGRRYFLIGVGEGPPVLLTELMDYGESEVEVWEGRESLWPPGFNP</sequence>
<evidence type="ECO:0000256" key="5">
    <source>
        <dbReference type="ARBA" id="ARBA00023136"/>
    </source>
</evidence>
<keyword evidence="3" id="KW-0812">Transmembrane</keyword>
<dbReference type="EMBL" id="LT838272">
    <property type="protein sequence ID" value="SMB94035.1"/>
    <property type="molecule type" value="Genomic_DNA"/>
</dbReference>
<organism evidence="6 7">
    <name type="scientific">Thermanaeromonas toyohensis ToBE</name>
    <dbReference type="NCBI Taxonomy" id="698762"/>
    <lineage>
        <taxon>Bacteria</taxon>
        <taxon>Bacillati</taxon>
        <taxon>Bacillota</taxon>
        <taxon>Clostridia</taxon>
        <taxon>Neomoorellales</taxon>
        <taxon>Neomoorellaceae</taxon>
        <taxon>Thermanaeromonas</taxon>
    </lineage>
</organism>
<dbReference type="InterPro" id="IPR022781">
    <property type="entry name" value="Flagellar_biosynth_FliO"/>
</dbReference>
<keyword evidence="6" id="KW-0966">Cell projection</keyword>
<name>A0A1W1VKX1_9FIRM</name>
<protein>
    <submittedName>
        <fullName evidence="6">Flagellar protein FliO/FliZ</fullName>
    </submittedName>
</protein>
<evidence type="ECO:0000313" key="7">
    <source>
        <dbReference type="Proteomes" id="UP000192569"/>
    </source>
</evidence>
<keyword evidence="5" id="KW-0472">Membrane</keyword>
<proteinExistence type="predicted"/>
<keyword evidence="7" id="KW-1185">Reference proteome</keyword>
<gene>
    <name evidence="6" type="ORF">SAMN00808754_0958</name>
</gene>
<accession>A0A1W1VKX1</accession>
<comment type="subcellular location">
    <subcellularLocation>
        <location evidence="1">Cell membrane</location>
    </subcellularLocation>
</comment>
<keyword evidence="2" id="KW-1003">Cell membrane</keyword>
<evidence type="ECO:0000256" key="2">
    <source>
        <dbReference type="ARBA" id="ARBA00022475"/>
    </source>
</evidence>
<dbReference type="STRING" id="698762.SAMN00808754_0958"/>
<evidence type="ECO:0000256" key="4">
    <source>
        <dbReference type="ARBA" id="ARBA00022989"/>
    </source>
</evidence>
<dbReference type="RefSeq" id="WP_084664461.1">
    <property type="nucleotide sequence ID" value="NZ_LT838272.1"/>
</dbReference>
<dbReference type="Proteomes" id="UP000192569">
    <property type="component" value="Chromosome I"/>
</dbReference>
<dbReference type="AlphaFoldDB" id="A0A1W1VKX1"/>
<evidence type="ECO:0000256" key="1">
    <source>
        <dbReference type="ARBA" id="ARBA00004236"/>
    </source>
</evidence>
<dbReference type="GO" id="GO:0044781">
    <property type="term" value="P:bacterial-type flagellum organization"/>
    <property type="evidence" value="ECO:0007669"/>
    <property type="project" value="InterPro"/>
</dbReference>
<reference evidence="6 7" key="1">
    <citation type="submission" date="2017-04" db="EMBL/GenBank/DDBJ databases">
        <authorList>
            <person name="Afonso C.L."/>
            <person name="Miller P.J."/>
            <person name="Scott M.A."/>
            <person name="Spackman E."/>
            <person name="Goraichik I."/>
            <person name="Dimitrov K.M."/>
            <person name="Suarez D.L."/>
            <person name="Swayne D.E."/>
        </authorList>
    </citation>
    <scope>NUCLEOTIDE SEQUENCE [LARGE SCALE GENOMIC DNA]</scope>
    <source>
        <strain evidence="6 7">ToBE</strain>
    </source>
</reference>
<evidence type="ECO:0000313" key="6">
    <source>
        <dbReference type="EMBL" id="SMB94035.1"/>
    </source>
</evidence>
<dbReference type="GO" id="GO:0016020">
    <property type="term" value="C:membrane"/>
    <property type="evidence" value="ECO:0007669"/>
    <property type="project" value="InterPro"/>
</dbReference>
<keyword evidence="6" id="KW-0282">Flagellum</keyword>
<dbReference type="OrthoDB" id="1724978at2"/>